<evidence type="ECO:0000313" key="2">
    <source>
        <dbReference type="EMBL" id="CDQ22548.1"/>
    </source>
</evidence>
<keyword evidence="1" id="KW-0812">Transmembrane</keyword>
<sequence>MTKILISLGGTGVVLTSLYWLEAKGEVTLNHTAIKVCVGGVMAVMGVMFVKQLGGFM</sequence>
<feature type="transmembrane region" description="Helical" evidence="1">
    <location>
        <begin position="33"/>
        <end position="50"/>
    </location>
</feature>
<dbReference type="AlphaFoldDB" id="A0A059NW79"/>
<protein>
    <submittedName>
        <fullName evidence="2">Uncharacterized protein</fullName>
    </submittedName>
</protein>
<organism evidence="2 3">
    <name type="scientific">Halobacillus karajensis</name>
    <dbReference type="NCBI Taxonomy" id="195088"/>
    <lineage>
        <taxon>Bacteria</taxon>
        <taxon>Bacillati</taxon>
        <taxon>Bacillota</taxon>
        <taxon>Bacilli</taxon>
        <taxon>Bacillales</taxon>
        <taxon>Bacillaceae</taxon>
        <taxon>Halobacillus</taxon>
    </lineage>
</organism>
<keyword evidence="1" id="KW-0472">Membrane</keyword>
<comment type="caution">
    <text evidence="2">The sequence shown here is derived from an EMBL/GenBank/DDBJ whole genome shotgun (WGS) entry which is preliminary data.</text>
</comment>
<evidence type="ECO:0000313" key="3">
    <source>
        <dbReference type="Proteomes" id="UP000028868"/>
    </source>
</evidence>
<dbReference type="Proteomes" id="UP000028868">
    <property type="component" value="Unassembled WGS sequence"/>
</dbReference>
<accession>A0A059NW79</accession>
<gene>
    <name evidence="2" type="ORF">BN983_00761</name>
</gene>
<proteinExistence type="predicted"/>
<dbReference type="EMBL" id="CCDI010000001">
    <property type="protein sequence ID" value="CDQ22548.1"/>
    <property type="molecule type" value="Genomic_DNA"/>
</dbReference>
<reference evidence="2 3" key="2">
    <citation type="submission" date="2014-05" db="EMBL/GenBank/DDBJ databases">
        <title>Draft genome sequence of Halobacillus karajensis HK-03.</title>
        <authorList>
            <person name="Khelaifia S."/>
            <person name="Croce O."/>
            <person name="Lagier J.C."/>
            <person name="Raoult D."/>
        </authorList>
    </citation>
    <scope>NUCLEOTIDE SEQUENCE [LARGE SCALE GENOMIC DNA]</scope>
    <source>
        <strain evidence="2 3">HD-03</strain>
    </source>
</reference>
<reference evidence="3" key="1">
    <citation type="submission" date="2014-03" db="EMBL/GenBank/DDBJ databases">
        <authorList>
            <person name="Urmite Genomes U."/>
        </authorList>
    </citation>
    <scope>NUCLEOTIDE SEQUENCE [LARGE SCALE GENOMIC DNA]</scope>
    <source>
        <strain evidence="3">HD-03</strain>
    </source>
</reference>
<evidence type="ECO:0000256" key="1">
    <source>
        <dbReference type="SAM" id="Phobius"/>
    </source>
</evidence>
<keyword evidence="1" id="KW-1133">Transmembrane helix</keyword>
<keyword evidence="3" id="KW-1185">Reference proteome</keyword>
<name>A0A059NW79_9BACI</name>
<dbReference type="RefSeq" id="WP_155996928.1">
    <property type="nucleotide sequence ID" value="NZ_CCDH010000001.1"/>
</dbReference>